<gene>
    <name evidence="1" type="ORF">BC938DRAFT_483866</name>
</gene>
<reference evidence="1 2" key="1">
    <citation type="journal article" date="2018" name="New Phytol.">
        <title>Phylogenomics of Endogonaceae and evolution of mycorrhizas within Mucoromycota.</title>
        <authorList>
            <person name="Chang Y."/>
            <person name="Desiro A."/>
            <person name="Na H."/>
            <person name="Sandor L."/>
            <person name="Lipzen A."/>
            <person name="Clum A."/>
            <person name="Barry K."/>
            <person name="Grigoriev I.V."/>
            <person name="Martin F.M."/>
            <person name="Stajich J.E."/>
            <person name="Smith M.E."/>
            <person name="Bonito G."/>
            <person name="Spatafora J.W."/>
        </authorList>
    </citation>
    <scope>NUCLEOTIDE SEQUENCE [LARGE SCALE GENOMIC DNA]</scope>
    <source>
        <strain evidence="1 2">AD002</strain>
    </source>
</reference>
<evidence type="ECO:0000313" key="2">
    <source>
        <dbReference type="Proteomes" id="UP000274822"/>
    </source>
</evidence>
<name>A0A433QB39_9FUNG</name>
<comment type="caution">
    <text evidence="1">The sequence shown here is derived from an EMBL/GenBank/DDBJ whole genome shotgun (WGS) entry which is preliminary data.</text>
</comment>
<keyword evidence="2" id="KW-1185">Reference proteome</keyword>
<accession>A0A433QB39</accession>
<proteinExistence type="predicted"/>
<dbReference type="EMBL" id="RBNJ01009283">
    <property type="protein sequence ID" value="RUS26985.1"/>
    <property type="molecule type" value="Genomic_DNA"/>
</dbReference>
<dbReference type="Proteomes" id="UP000274822">
    <property type="component" value="Unassembled WGS sequence"/>
</dbReference>
<organism evidence="1 2">
    <name type="scientific">Jimgerdemannia flammicorona</name>
    <dbReference type="NCBI Taxonomy" id="994334"/>
    <lineage>
        <taxon>Eukaryota</taxon>
        <taxon>Fungi</taxon>
        <taxon>Fungi incertae sedis</taxon>
        <taxon>Mucoromycota</taxon>
        <taxon>Mucoromycotina</taxon>
        <taxon>Endogonomycetes</taxon>
        <taxon>Endogonales</taxon>
        <taxon>Endogonaceae</taxon>
        <taxon>Jimgerdemannia</taxon>
    </lineage>
</organism>
<evidence type="ECO:0000313" key="1">
    <source>
        <dbReference type="EMBL" id="RUS26985.1"/>
    </source>
</evidence>
<sequence length="237" mass="27275">MKETVPEGNDQTDDDERFKFFVRYVLLDFVASFKYRAPQILLRDIFEGRLLSNVFLQSSVHFETHFRIFVTRQHVQTGKADHLILQLSDGREIVNVEVSGPPFKPRGAHTVGDIKKLLMVAVCNLCRLFGNFLDCDVEIEDVIGDRLTLFTVSIAGRKEYLVIELASCIIPFAFDDMRCYTKIFNLFAVLRNELVQQEKLRKKLHSSVPSNVSVRDWLHIFDADLEVESDAVDEIAF</sequence>
<protein>
    <submittedName>
        <fullName evidence="1">Uncharacterized protein</fullName>
    </submittedName>
</protein>
<dbReference type="AlphaFoldDB" id="A0A433QB39"/>